<feature type="compositionally biased region" description="Acidic residues" evidence="1">
    <location>
        <begin position="82"/>
        <end position="95"/>
    </location>
</feature>
<feature type="compositionally biased region" description="Basic and acidic residues" evidence="1">
    <location>
        <begin position="290"/>
        <end position="310"/>
    </location>
</feature>
<dbReference type="Proteomes" id="UP000807469">
    <property type="component" value="Unassembled WGS sequence"/>
</dbReference>
<feature type="compositionally biased region" description="Basic and acidic residues" evidence="1">
    <location>
        <begin position="185"/>
        <end position="194"/>
    </location>
</feature>
<feature type="region of interest" description="Disordered" evidence="1">
    <location>
        <begin position="64"/>
        <end position="148"/>
    </location>
</feature>
<feature type="compositionally biased region" description="Polar residues" evidence="1">
    <location>
        <begin position="1"/>
        <end position="22"/>
    </location>
</feature>
<evidence type="ECO:0000313" key="2">
    <source>
        <dbReference type="EMBL" id="KAF9484595.1"/>
    </source>
</evidence>
<accession>A0A9P5ZCW6</accession>
<dbReference type="AlphaFoldDB" id="A0A9P5ZCW6"/>
<comment type="caution">
    <text evidence="2">The sequence shown here is derived from an EMBL/GenBank/DDBJ whole genome shotgun (WGS) entry which is preliminary data.</text>
</comment>
<feature type="region of interest" description="Disordered" evidence="1">
    <location>
        <begin position="1"/>
        <end position="26"/>
    </location>
</feature>
<sequence>MVSATECCSLSRNGSNATSDSHQGSDDTADLLKVYLEYMRAPSPEDELTSRYWNQDSDSMAQTITSSPILSCPPSWLHDANDENENDDLESENDDDRVLCEVPLSSSPPDLTSSSPQSGESDASDDYFTSTSASSDELHNPVALSQPTSSCVDLSADASLGSYDDFGKRLHCLLLFAMKEMEREQALHSEREGTDSLAGSESGDSEQDSIDTFGPHGVSVEETNYSPICSLEPSYVLTPKQVSEETHSEVLEEISPLRFASQTVSDDLQSTDSEQPKAYRLIKRSQSHVSNEHMEEPSTKRQKVSREHGPIAKKRIYAHRTASLRRADSLKAVPGGDNVSASSNCNFTSVGSNISTVFRLL</sequence>
<feature type="region of interest" description="Disordered" evidence="1">
    <location>
        <begin position="185"/>
        <end position="218"/>
    </location>
</feature>
<feature type="compositionally biased region" description="Low complexity" evidence="1">
    <location>
        <begin position="103"/>
        <end position="118"/>
    </location>
</feature>
<reference evidence="2" key="1">
    <citation type="submission" date="2020-11" db="EMBL/GenBank/DDBJ databases">
        <authorList>
            <consortium name="DOE Joint Genome Institute"/>
            <person name="Ahrendt S."/>
            <person name="Riley R."/>
            <person name="Andreopoulos W."/>
            <person name="Labutti K."/>
            <person name="Pangilinan J."/>
            <person name="Ruiz-Duenas F.J."/>
            <person name="Barrasa J.M."/>
            <person name="Sanchez-Garcia M."/>
            <person name="Camarero S."/>
            <person name="Miyauchi S."/>
            <person name="Serrano A."/>
            <person name="Linde D."/>
            <person name="Babiker R."/>
            <person name="Drula E."/>
            <person name="Ayuso-Fernandez I."/>
            <person name="Pacheco R."/>
            <person name="Padilla G."/>
            <person name="Ferreira P."/>
            <person name="Barriuso J."/>
            <person name="Kellner H."/>
            <person name="Castanera R."/>
            <person name="Alfaro M."/>
            <person name="Ramirez L."/>
            <person name="Pisabarro A.G."/>
            <person name="Kuo A."/>
            <person name="Tritt A."/>
            <person name="Lipzen A."/>
            <person name="He G."/>
            <person name="Yan M."/>
            <person name="Ng V."/>
            <person name="Cullen D."/>
            <person name="Martin F."/>
            <person name="Rosso M.-N."/>
            <person name="Henrissat B."/>
            <person name="Hibbett D."/>
            <person name="Martinez A.T."/>
            <person name="Grigoriev I.V."/>
        </authorList>
    </citation>
    <scope>NUCLEOTIDE SEQUENCE</scope>
    <source>
        <strain evidence="2">CIRM-BRFM 674</strain>
    </source>
</reference>
<organism evidence="2 3">
    <name type="scientific">Pholiota conissans</name>
    <dbReference type="NCBI Taxonomy" id="109636"/>
    <lineage>
        <taxon>Eukaryota</taxon>
        <taxon>Fungi</taxon>
        <taxon>Dikarya</taxon>
        <taxon>Basidiomycota</taxon>
        <taxon>Agaricomycotina</taxon>
        <taxon>Agaricomycetes</taxon>
        <taxon>Agaricomycetidae</taxon>
        <taxon>Agaricales</taxon>
        <taxon>Agaricineae</taxon>
        <taxon>Strophariaceae</taxon>
        <taxon>Pholiota</taxon>
    </lineage>
</organism>
<gene>
    <name evidence="2" type="ORF">BDN70DRAFT_107219</name>
</gene>
<proteinExistence type="predicted"/>
<dbReference type="EMBL" id="MU155142">
    <property type="protein sequence ID" value="KAF9484595.1"/>
    <property type="molecule type" value="Genomic_DNA"/>
</dbReference>
<keyword evidence="3" id="KW-1185">Reference proteome</keyword>
<feature type="region of interest" description="Disordered" evidence="1">
    <location>
        <begin position="285"/>
        <end position="314"/>
    </location>
</feature>
<evidence type="ECO:0000313" key="3">
    <source>
        <dbReference type="Proteomes" id="UP000807469"/>
    </source>
</evidence>
<protein>
    <submittedName>
        <fullName evidence="2">Uncharacterized protein</fullName>
    </submittedName>
</protein>
<evidence type="ECO:0000256" key="1">
    <source>
        <dbReference type="SAM" id="MobiDB-lite"/>
    </source>
</evidence>
<name>A0A9P5ZCW6_9AGAR</name>